<feature type="transmembrane region" description="Helical" evidence="1">
    <location>
        <begin position="264"/>
        <end position="287"/>
    </location>
</feature>
<evidence type="ECO:0000313" key="3">
    <source>
        <dbReference type="Proteomes" id="UP001221757"/>
    </source>
</evidence>
<keyword evidence="3" id="KW-1185">Reference proteome</keyword>
<evidence type="ECO:0000313" key="2">
    <source>
        <dbReference type="EMBL" id="KAJ7677191.1"/>
    </source>
</evidence>
<comment type="caution">
    <text evidence="2">The sequence shown here is derived from an EMBL/GenBank/DDBJ whole genome shotgun (WGS) entry which is preliminary data.</text>
</comment>
<organism evidence="2 3">
    <name type="scientific">Mycena rosella</name>
    <name type="common">Pink bonnet</name>
    <name type="synonym">Agaricus rosellus</name>
    <dbReference type="NCBI Taxonomy" id="1033263"/>
    <lineage>
        <taxon>Eukaryota</taxon>
        <taxon>Fungi</taxon>
        <taxon>Dikarya</taxon>
        <taxon>Basidiomycota</taxon>
        <taxon>Agaricomycotina</taxon>
        <taxon>Agaricomycetes</taxon>
        <taxon>Agaricomycetidae</taxon>
        <taxon>Agaricales</taxon>
        <taxon>Marasmiineae</taxon>
        <taxon>Mycenaceae</taxon>
        <taxon>Mycena</taxon>
    </lineage>
</organism>
<dbReference type="AlphaFoldDB" id="A0AAD7G8E3"/>
<name>A0AAD7G8E3_MYCRO</name>
<proteinExistence type="predicted"/>
<feature type="transmembrane region" description="Helical" evidence="1">
    <location>
        <begin position="572"/>
        <end position="592"/>
    </location>
</feature>
<accession>A0AAD7G8E3</accession>
<keyword evidence="1" id="KW-0472">Membrane</keyword>
<dbReference type="EMBL" id="JARKIE010000141">
    <property type="protein sequence ID" value="KAJ7677191.1"/>
    <property type="molecule type" value="Genomic_DNA"/>
</dbReference>
<keyword evidence="1" id="KW-0812">Transmembrane</keyword>
<gene>
    <name evidence="2" type="ORF">B0H17DRAFT_1237813</name>
</gene>
<feature type="transmembrane region" description="Helical" evidence="1">
    <location>
        <begin position="160"/>
        <end position="189"/>
    </location>
</feature>
<reference evidence="2" key="1">
    <citation type="submission" date="2023-03" db="EMBL/GenBank/DDBJ databases">
        <title>Massive genome expansion in bonnet fungi (Mycena s.s.) driven by repeated elements and novel gene families across ecological guilds.</title>
        <authorList>
            <consortium name="Lawrence Berkeley National Laboratory"/>
            <person name="Harder C.B."/>
            <person name="Miyauchi S."/>
            <person name="Viragh M."/>
            <person name="Kuo A."/>
            <person name="Thoen E."/>
            <person name="Andreopoulos B."/>
            <person name="Lu D."/>
            <person name="Skrede I."/>
            <person name="Drula E."/>
            <person name="Henrissat B."/>
            <person name="Morin E."/>
            <person name="Kohler A."/>
            <person name="Barry K."/>
            <person name="LaButti K."/>
            <person name="Morin E."/>
            <person name="Salamov A."/>
            <person name="Lipzen A."/>
            <person name="Mereny Z."/>
            <person name="Hegedus B."/>
            <person name="Baldrian P."/>
            <person name="Stursova M."/>
            <person name="Weitz H."/>
            <person name="Taylor A."/>
            <person name="Grigoriev I.V."/>
            <person name="Nagy L.G."/>
            <person name="Martin F."/>
            <person name="Kauserud H."/>
        </authorList>
    </citation>
    <scope>NUCLEOTIDE SEQUENCE</scope>
    <source>
        <strain evidence="2">CBHHK067</strain>
    </source>
</reference>
<sequence>MYGHRDGAAPFARVQARSGRCYPGPERSDTLHLAAVALIKGCGSLSGNQRWNSGIQLAPNTPPATSDQLHLRKYFHPIRFNSYRAGDLDRKSLPAPTSSCIQRCNPPAWTIGCTTSIPPFSSSPLPLPPPSGSMPLRRRPPHNYDGPLGQHFAFGFDRSLFLLFINGGVAVAWGVALAVFSTGIVPIYWNISQWGGQHPGTINVIVAALGTLSTTHLKYTMQHAVAQYAMMRLYEGLDLLRWEWMQGVATTQIWPPLKWKNHKVAWAAWLLLFGGMAGHSASIVAVLQPQTFVKHVPFNDDTPCGVDPATSSLIGKVPAQSSMDSLAFQVGLQTGNYYGQHRLWCPCGLINGLQEVSGVEIATQCNEDTEPSVPSIWNPAFPYLQQPSLINSTEDTSSVFASVALDGSQAVINSTFNATFMYAVINASGSGAMGVENPWSKISCAWVVFPRLVHVEMRNFTVSAVGVENATTVPAPIGRAVYSVITGMANALRLVAPPDTQVVHYFLPPGTPVARMNSVLETLIADGVKAALTRYVSCTGPDFDACAAVGVTMCNSWNRTVQQHWRFGDDHYLGILAIVLSLVFGFGALWVGCTACNRPRVKGVDPFKAVDGFKLGLQSSEAHVDGAVQGFWLLRDGRVVVQAGDRSLTQEYMPLNPVK</sequence>
<evidence type="ECO:0000256" key="1">
    <source>
        <dbReference type="SAM" id="Phobius"/>
    </source>
</evidence>
<protein>
    <submittedName>
        <fullName evidence="2">Uncharacterized protein</fullName>
    </submittedName>
</protein>
<keyword evidence="1" id="KW-1133">Transmembrane helix</keyword>
<dbReference type="Proteomes" id="UP001221757">
    <property type="component" value="Unassembled WGS sequence"/>
</dbReference>